<reference evidence="2 3" key="1">
    <citation type="journal article" date="2015" name="BMC Genomics">
        <title>Insights from the genome of Ophiocordyceps polyrhachis-furcata to pathogenicity and host specificity in insect fungi.</title>
        <authorList>
            <person name="Wichadakul D."/>
            <person name="Kobmoo N."/>
            <person name="Ingsriswang S."/>
            <person name="Tangphatsornruang S."/>
            <person name="Chantasingh D."/>
            <person name="Luangsa-ard J.J."/>
            <person name="Eurwilaichitr L."/>
        </authorList>
    </citation>
    <scope>NUCLEOTIDE SEQUENCE [LARGE SCALE GENOMIC DNA]</scope>
    <source>
        <strain evidence="2 3">BCC 54312</strain>
    </source>
</reference>
<dbReference type="Gene3D" id="2.120.10.30">
    <property type="entry name" value="TolB, C-terminal domain"/>
    <property type="match status" value="1"/>
</dbReference>
<evidence type="ECO:0000313" key="2">
    <source>
        <dbReference type="EMBL" id="RCI12750.1"/>
    </source>
</evidence>
<dbReference type="Proteomes" id="UP000253664">
    <property type="component" value="Unassembled WGS sequence"/>
</dbReference>
<dbReference type="AlphaFoldDB" id="A0A367LEA7"/>
<keyword evidence="3" id="KW-1185">Reference proteome</keyword>
<name>A0A367LEA7_9HYPO</name>
<proteinExistence type="predicted"/>
<evidence type="ECO:0000313" key="3">
    <source>
        <dbReference type="Proteomes" id="UP000253664"/>
    </source>
</evidence>
<dbReference type="SUPFAM" id="SSF63829">
    <property type="entry name" value="Calcium-dependent phosphotriesterase"/>
    <property type="match status" value="1"/>
</dbReference>
<dbReference type="PANTHER" id="PTHR42060">
    <property type="entry name" value="NHL REPEAT-CONTAINING PROTEIN-RELATED"/>
    <property type="match status" value="1"/>
</dbReference>
<sequence length="323" mass="35294">MLRLVVIGLLSKAILGQSPDWKVPLKTVIQFPPEVWIENMAVRKNGHILLNQALPKAALLEITNPLDPSPYARVVHEFPLSGLFGITENSADEFVVIGSKFATVGDNLPGSAESWAINFNSGGNYGPRIRRIGRHPQMVFPNGLCSLPGVDDVVLVADSTLGLVWRLYLESGKTEVAIKVREMGLHPHTRLKIGINGIKIVNGYLWFSNSYVGDIYRIRIDKLGNRRGDAELMSRHQGNFIDDFAVDERGIFGATNQNNTVMYAPINGGQPFDVAGGPELSADTSCAFSRESPYEKMLFVATGNVAKKGKGGRVVAVDTSQVY</sequence>
<dbReference type="InterPro" id="IPR052998">
    <property type="entry name" value="Hetero-Diels-Alderase-like"/>
</dbReference>
<dbReference type="OrthoDB" id="9977941at2759"/>
<protein>
    <recommendedName>
        <fullName evidence="4">SMP-30/Gluconolactonase/LRE-like region domain-containing protein</fullName>
    </recommendedName>
</protein>
<dbReference type="PANTHER" id="PTHR42060:SF1">
    <property type="entry name" value="NHL REPEAT-CONTAINING PROTEIN"/>
    <property type="match status" value="1"/>
</dbReference>
<keyword evidence="1" id="KW-0732">Signal</keyword>
<dbReference type="STRING" id="1330021.A0A367LEA7"/>
<organism evidence="2 3">
    <name type="scientific">Ophiocordyceps polyrhachis-furcata BCC 54312</name>
    <dbReference type="NCBI Taxonomy" id="1330021"/>
    <lineage>
        <taxon>Eukaryota</taxon>
        <taxon>Fungi</taxon>
        <taxon>Dikarya</taxon>
        <taxon>Ascomycota</taxon>
        <taxon>Pezizomycotina</taxon>
        <taxon>Sordariomycetes</taxon>
        <taxon>Hypocreomycetidae</taxon>
        <taxon>Hypocreales</taxon>
        <taxon>Ophiocordycipitaceae</taxon>
        <taxon>Ophiocordyceps</taxon>
    </lineage>
</organism>
<feature type="chain" id="PRO_5016570717" description="SMP-30/Gluconolactonase/LRE-like region domain-containing protein" evidence="1">
    <location>
        <begin position="17"/>
        <end position="323"/>
    </location>
</feature>
<dbReference type="InterPro" id="IPR011042">
    <property type="entry name" value="6-blade_b-propeller_TolB-like"/>
</dbReference>
<comment type="caution">
    <text evidence="2">The sequence shown here is derived from an EMBL/GenBank/DDBJ whole genome shotgun (WGS) entry which is preliminary data.</text>
</comment>
<evidence type="ECO:0000256" key="1">
    <source>
        <dbReference type="SAM" id="SignalP"/>
    </source>
</evidence>
<accession>A0A367LEA7</accession>
<gene>
    <name evidence="2" type="ORF">L249_0523</name>
</gene>
<dbReference type="EMBL" id="LKCN02000007">
    <property type="protein sequence ID" value="RCI12750.1"/>
    <property type="molecule type" value="Genomic_DNA"/>
</dbReference>
<feature type="signal peptide" evidence="1">
    <location>
        <begin position="1"/>
        <end position="16"/>
    </location>
</feature>
<evidence type="ECO:0008006" key="4">
    <source>
        <dbReference type="Google" id="ProtNLM"/>
    </source>
</evidence>